<reference evidence="5 6" key="2">
    <citation type="journal article" date="2016" name="Environ. Microbiol. Rep.">
        <title>Metagenomic evidence for the presence of phototrophic Gemmatimonadetes bacteria in diverse environments.</title>
        <authorList>
            <person name="Zeng Y."/>
            <person name="Baumbach J."/>
            <person name="Barbosa E.G."/>
            <person name="Azevedo V."/>
            <person name="Zhang C."/>
            <person name="Koblizek M."/>
        </authorList>
    </citation>
    <scope>NUCLEOTIDE SEQUENCE [LARGE SCALE GENOMIC DNA]</scope>
    <source>
        <strain evidence="5 6">AP64</strain>
    </source>
</reference>
<dbReference type="SUPFAM" id="SSF52540">
    <property type="entry name" value="P-loop containing nucleoside triphosphate hydrolases"/>
    <property type="match status" value="1"/>
</dbReference>
<dbReference type="PANTHER" id="PTHR43423:SF1">
    <property type="entry name" value="ABC TRANSPORTER I FAMILY MEMBER 17"/>
    <property type="match status" value="1"/>
</dbReference>
<keyword evidence="3 5" id="KW-0067">ATP-binding</keyword>
<evidence type="ECO:0000256" key="2">
    <source>
        <dbReference type="ARBA" id="ARBA00022741"/>
    </source>
</evidence>
<sequence length="259" mass="28194">MPAADVPAPPTVVAVRDLDLHYGAFQALTKVSVEIPDRTITALIGPSGCGKSTLLRCINRLNDLVPGVRVQGQVQVAGQDVLGAQLPVQELRRLVGMVFQRPNPFPLSVAENLTYGPRLHGTLSRSDATVLVEEVLQAVGLWEALKDRLHTSALRLSPEQQQRLCIARALATRPAVLLMDEPCSALDPVATEHIEALMLRLASERAIIVVTHNMQQAQRVSTYSGFMLMGELVEFGLTPQLFEAARDTRTADYVAGRFG</sequence>
<evidence type="ECO:0000256" key="1">
    <source>
        <dbReference type="ARBA" id="ARBA00022592"/>
    </source>
</evidence>
<dbReference type="InterPro" id="IPR003439">
    <property type="entry name" value="ABC_transporter-like_ATP-bd"/>
</dbReference>
<dbReference type="GO" id="GO:0005524">
    <property type="term" value="F:ATP binding"/>
    <property type="evidence" value="ECO:0007669"/>
    <property type="project" value="UniProtKB-KW"/>
</dbReference>
<dbReference type="SMART" id="SM00382">
    <property type="entry name" value="AAA"/>
    <property type="match status" value="1"/>
</dbReference>
<dbReference type="PROSITE" id="PS50893">
    <property type="entry name" value="ABC_TRANSPORTER_2"/>
    <property type="match status" value="1"/>
</dbReference>
<keyword evidence="2" id="KW-0547">Nucleotide-binding</keyword>
<protein>
    <submittedName>
        <fullName evidence="5">Phosphate ABC transporter ATP-binding protein</fullName>
    </submittedName>
</protein>
<organism evidence="5 6">
    <name type="scientific">Gemmatimonas phototrophica</name>
    <dbReference type="NCBI Taxonomy" id="1379270"/>
    <lineage>
        <taxon>Bacteria</taxon>
        <taxon>Pseudomonadati</taxon>
        <taxon>Gemmatimonadota</taxon>
        <taxon>Gemmatimonadia</taxon>
        <taxon>Gemmatimonadales</taxon>
        <taxon>Gemmatimonadaceae</taxon>
        <taxon>Gemmatimonas</taxon>
    </lineage>
</organism>
<keyword evidence="1" id="KW-0592">Phosphate transport</keyword>
<dbReference type="Pfam" id="PF00005">
    <property type="entry name" value="ABC_tran"/>
    <property type="match status" value="1"/>
</dbReference>
<dbReference type="InterPro" id="IPR003593">
    <property type="entry name" value="AAA+_ATPase"/>
</dbReference>
<dbReference type="Proteomes" id="UP000076404">
    <property type="component" value="Chromosome"/>
</dbReference>
<dbReference type="EMBL" id="CP011454">
    <property type="protein sequence ID" value="AMW06875.1"/>
    <property type="molecule type" value="Genomic_DNA"/>
</dbReference>
<reference evidence="5 6" key="1">
    <citation type="journal article" date="2014" name="Proc. Natl. Acad. Sci. U.S.A.">
        <title>Functional type 2 photosynthetic reaction centers found in the rare bacterial phylum Gemmatimonadetes.</title>
        <authorList>
            <person name="Zeng Y."/>
            <person name="Feng F."/>
            <person name="Medova H."/>
            <person name="Dean J."/>
            <person name="Koblizek M."/>
        </authorList>
    </citation>
    <scope>NUCLEOTIDE SEQUENCE [LARGE SCALE GENOMIC DNA]</scope>
    <source>
        <strain evidence="5 6">AP64</strain>
    </source>
</reference>
<evidence type="ECO:0000259" key="4">
    <source>
        <dbReference type="PROSITE" id="PS50893"/>
    </source>
</evidence>
<name>A0A143BQK6_9BACT</name>
<dbReference type="GO" id="GO:0016887">
    <property type="term" value="F:ATP hydrolysis activity"/>
    <property type="evidence" value="ECO:0007669"/>
    <property type="project" value="InterPro"/>
</dbReference>
<dbReference type="eggNOG" id="COG1117">
    <property type="taxonomic scope" value="Bacteria"/>
</dbReference>
<keyword evidence="6" id="KW-1185">Reference proteome</keyword>
<proteinExistence type="predicted"/>
<dbReference type="GO" id="GO:0005315">
    <property type="term" value="F:phosphate transmembrane transporter activity"/>
    <property type="evidence" value="ECO:0007669"/>
    <property type="project" value="InterPro"/>
</dbReference>
<dbReference type="KEGG" id="gph:GEMMAAP_14215"/>
<dbReference type="InterPro" id="IPR005670">
    <property type="entry name" value="PstB-like"/>
</dbReference>
<accession>A0A143BQK6</accession>
<dbReference type="PANTHER" id="PTHR43423">
    <property type="entry name" value="ABC TRANSPORTER I FAMILY MEMBER 17"/>
    <property type="match status" value="1"/>
</dbReference>
<gene>
    <name evidence="5" type="primary">pstB</name>
    <name evidence="5" type="ORF">GEMMAAP_14215</name>
</gene>
<dbReference type="CDD" id="cd03260">
    <property type="entry name" value="ABC_PstB_phosphate_transporter"/>
    <property type="match status" value="1"/>
</dbReference>
<evidence type="ECO:0000313" key="5">
    <source>
        <dbReference type="EMBL" id="AMW06875.1"/>
    </source>
</evidence>
<dbReference type="Gene3D" id="3.40.50.300">
    <property type="entry name" value="P-loop containing nucleotide triphosphate hydrolases"/>
    <property type="match status" value="1"/>
</dbReference>
<evidence type="ECO:0000256" key="3">
    <source>
        <dbReference type="ARBA" id="ARBA00022840"/>
    </source>
</evidence>
<keyword evidence="1" id="KW-0813">Transport</keyword>
<evidence type="ECO:0000313" key="6">
    <source>
        <dbReference type="Proteomes" id="UP000076404"/>
    </source>
</evidence>
<dbReference type="STRING" id="1379270.GEMMAAP_14215"/>
<dbReference type="GO" id="GO:0035435">
    <property type="term" value="P:phosphate ion transmembrane transport"/>
    <property type="evidence" value="ECO:0007669"/>
    <property type="project" value="InterPro"/>
</dbReference>
<dbReference type="InterPro" id="IPR027417">
    <property type="entry name" value="P-loop_NTPase"/>
</dbReference>
<dbReference type="AlphaFoldDB" id="A0A143BQK6"/>
<dbReference type="GO" id="GO:0016020">
    <property type="term" value="C:membrane"/>
    <property type="evidence" value="ECO:0007669"/>
    <property type="project" value="InterPro"/>
</dbReference>
<feature type="domain" description="ABC transporter" evidence="4">
    <location>
        <begin position="13"/>
        <end position="254"/>
    </location>
</feature>